<dbReference type="Proteomes" id="UP000683428">
    <property type="component" value="Chromosome"/>
</dbReference>
<sequence length="440" mass="46841">MSAPPSLGAGKSVAIIGAGWSGLAAALELTQAGQRVSLYEAAPLAGGRARRADIRGLALDNGSHLMLGAYTATLELLARVGGDRHLERRPLVLAQPPHFRLALPRLPAPLHLAWGLMAARGLGIRDKLAAATFMAHLQRQAYRLEQDMPVTQLLDQQHQPPHLQTSFWQPLCLAALNTPAERASAQVFARVLQDSLGGGRAATDLVLATRHLGALLPDPALDWLRQRGQEVRLGCRIQAIHPVAEGWQLQLPEGQSRRHDRVILAVAPQHAAPLLPQAAPTTSPAQTRLLASLQGLTYQPIATCYLAYPPDTALPWPLLALAGPLGQWVFDRGLTGTPGLLACVLSAHGPWEACNASALATALHGEIQTALGRPLPPPHWHQLVREARATFSCTPGLERPGTATPWTGFFLAGDYVDNGYPATLEGAVRNGLAAARAALG</sequence>
<organism evidence="2 3">
    <name type="scientific">Azospira inquinata</name>
    <dbReference type="NCBI Taxonomy" id="2785627"/>
    <lineage>
        <taxon>Bacteria</taxon>
        <taxon>Pseudomonadati</taxon>
        <taxon>Pseudomonadota</taxon>
        <taxon>Betaproteobacteria</taxon>
        <taxon>Rhodocyclales</taxon>
        <taxon>Rhodocyclaceae</taxon>
        <taxon>Azospira</taxon>
    </lineage>
</organism>
<dbReference type="InterPro" id="IPR002937">
    <property type="entry name" value="Amino_oxidase"/>
</dbReference>
<dbReference type="PANTHER" id="PTHR42923:SF47">
    <property type="entry name" value="BLR3003 PROTEIN"/>
    <property type="match status" value="1"/>
</dbReference>
<dbReference type="InterPro" id="IPR050464">
    <property type="entry name" value="Zeta_carotene_desat/Oxidored"/>
</dbReference>
<dbReference type="AlphaFoldDB" id="A0A975SLS3"/>
<evidence type="ECO:0000259" key="1">
    <source>
        <dbReference type="Pfam" id="PF01593"/>
    </source>
</evidence>
<feature type="domain" description="Amine oxidase" evidence="1">
    <location>
        <begin position="21"/>
        <end position="438"/>
    </location>
</feature>
<name>A0A975SLS3_9RHOO</name>
<dbReference type="InterPro" id="IPR017830">
    <property type="entry name" value="SQase_HpnE"/>
</dbReference>
<accession>A0A975SLS3</accession>
<reference evidence="2" key="1">
    <citation type="submission" date="2020-11" db="EMBL/GenBank/DDBJ databases">
        <title>Azospira inquinata sp. nov.</title>
        <authorList>
            <person name="Moe W.M."/>
            <person name="Mikes M.C."/>
        </authorList>
    </citation>
    <scope>NUCLEOTIDE SEQUENCE</scope>
    <source>
        <strain evidence="2">Azo-3</strain>
    </source>
</reference>
<dbReference type="PANTHER" id="PTHR42923">
    <property type="entry name" value="PROTOPORPHYRINOGEN OXIDASE"/>
    <property type="match status" value="1"/>
</dbReference>
<dbReference type="Pfam" id="PF01593">
    <property type="entry name" value="Amino_oxidase"/>
    <property type="match status" value="1"/>
</dbReference>
<dbReference type="EMBL" id="CP064782">
    <property type="protein sequence ID" value="QWT48684.1"/>
    <property type="molecule type" value="Genomic_DNA"/>
</dbReference>
<dbReference type="KEGG" id="aiq:Azoinq_12675"/>
<evidence type="ECO:0000313" key="3">
    <source>
        <dbReference type="Proteomes" id="UP000683428"/>
    </source>
</evidence>
<protein>
    <submittedName>
        <fullName evidence="2">FAD-dependent oxidoreductase</fullName>
    </submittedName>
</protein>
<dbReference type="RefSeq" id="WP_216128539.1">
    <property type="nucleotide sequence ID" value="NZ_CP064782.1"/>
</dbReference>
<gene>
    <name evidence="2" type="ORF">Azoinq_12675</name>
</gene>
<dbReference type="NCBIfam" id="TIGR03467">
    <property type="entry name" value="HpnE"/>
    <property type="match status" value="1"/>
</dbReference>
<keyword evidence="3" id="KW-1185">Reference proteome</keyword>
<evidence type="ECO:0000313" key="2">
    <source>
        <dbReference type="EMBL" id="QWT48684.1"/>
    </source>
</evidence>
<proteinExistence type="predicted"/>
<dbReference type="GO" id="GO:0016491">
    <property type="term" value="F:oxidoreductase activity"/>
    <property type="evidence" value="ECO:0007669"/>
    <property type="project" value="InterPro"/>
</dbReference>